<comment type="caution">
    <text evidence="1">The sequence shown here is derived from an EMBL/GenBank/DDBJ whole genome shotgun (WGS) entry which is preliminary data.</text>
</comment>
<dbReference type="SUPFAM" id="SSF88713">
    <property type="entry name" value="Glycoside hydrolase/deacetylase"/>
    <property type="match status" value="1"/>
</dbReference>
<dbReference type="Gene3D" id="3.20.20.370">
    <property type="entry name" value="Glycoside hydrolase/deacetylase"/>
    <property type="match status" value="1"/>
</dbReference>
<dbReference type="EMBL" id="SMLL01000008">
    <property type="protein sequence ID" value="TFY96879.1"/>
    <property type="molecule type" value="Genomic_DNA"/>
</dbReference>
<dbReference type="InterPro" id="IPR011330">
    <property type="entry name" value="Glyco_hydro/deAcase_b/a-brl"/>
</dbReference>
<sequence length="326" mass="36089">MTSGTFVLSLDCEGKWGVADQIAPHHSMLSSRKLEATYRRLVEMLDRYGIEATFAFTTAFTLTRQQFRRLWREHGEDTARTSGWMTQALSHVDRDGGDGWFVPACLDAVSASRGGHELACHGFSHLPWRHPIASRAAAAAELSLTRCVPGFGADAVTTFVFPRNQLAHLDLLPAHGFTAYRDAPRGGSRLATLARECGLWDRSETFTHCTSDPLARLPAGRFVNWRHGLRCVVPAAVTVQRWTHIIRDAQRTGGVVHAWTHPENFIDGHGMFEMFEQILQRVAQARAAGGLQVRTMRSIAADSRARARTESGAACSTFTDHLAEPQ</sequence>
<reference evidence="1 2" key="1">
    <citation type="submission" date="2019-03" db="EMBL/GenBank/DDBJ databases">
        <title>Ramlibacter rhizophilus CCTCC AB2015357, whole genome shotgun sequence.</title>
        <authorList>
            <person name="Zhang X."/>
            <person name="Feng G."/>
            <person name="Zhu H."/>
        </authorList>
    </citation>
    <scope>NUCLEOTIDE SEQUENCE [LARGE SCALE GENOMIC DNA]</scope>
    <source>
        <strain evidence="1 2">CCTCC AB2015357</strain>
    </source>
</reference>
<dbReference type="Proteomes" id="UP000297564">
    <property type="component" value="Unassembled WGS sequence"/>
</dbReference>
<evidence type="ECO:0000313" key="2">
    <source>
        <dbReference type="Proteomes" id="UP000297564"/>
    </source>
</evidence>
<evidence type="ECO:0008006" key="3">
    <source>
        <dbReference type="Google" id="ProtNLM"/>
    </source>
</evidence>
<gene>
    <name evidence="1" type="ORF">EZ242_19595</name>
</gene>
<organism evidence="1 2">
    <name type="scientific">Ramlibacter rhizophilus</name>
    <dbReference type="NCBI Taxonomy" id="1781167"/>
    <lineage>
        <taxon>Bacteria</taxon>
        <taxon>Pseudomonadati</taxon>
        <taxon>Pseudomonadota</taxon>
        <taxon>Betaproteobacteria</taxon>
        <taxon>Burkholderiales</taxon>
        <taxon>Comamonadaceae</taxon>
        <taxon>Ramlibacter</taxon>
    </lineage>
</organism>
<keyword evidence="2" id="KW-1185">Reference proteome</keyword>
<accession>A0A4Z0BER3</accession>
<dbReference type="OrthoDB" id="7836272at2"/>
<name>A0A4Z0BER3_9BURK</name>
<protein>
    <recommendedName>
        <fullName evidence="3">NodB homology domain-containing protein</fullName>
    </recommendedName>
</protein>
<dbReference type="GO" id="GO:0005975">
    <property type="term" value="P:carbohydrate metabolic process"/>
    <property type="evidence" value="ECO:0007669"/>
    <property type="project" value="InterPro"/>
</dbReference>
<proteinExistence type="predicted"/>
<evidence type="ECO:0000313" key="1">
    <source>
        <dbReference type="EMBL" id="TFY96879.1"/>
    </source>
</evidence>
<dbReference type="RefSeq" id="WP_135286890.1">
    <property type="nucleotide sequence ID" value="NZ_SMLL01000008.1"/>
</dbReference>
<dbReference type="AlphaFoldDB" id="A0A4Z0BER3"/>